<dbReference type="Pfam" id="PF01593">
    <property type="entry name" value="Amino_oxidase"/>
    <property type="match status" value="1"/>
</dbReference>
<evidence type="ECO:0000313" key="2">
    <source>
        <dbReference type="EMBL" id="TMM52331.1"/>
    </source>
</evidence>
<evidence type="ECO:0000313" key="3">
    <source>
        <dbReference type="Proteomes" id="UP000309550"/>
    </source>
</evidence>
<dbReference type="Gene3D" id="3.50.50.60">
    <property type="entry name" value="FAD/NAD(P)-binding domain"/>
    <property type="match status" value="1"/>
</dbReference>
<name>A0A5S3PGA6_9RHOB</name>
<protein>
    <submittedName>
        <fullName evidence="2">FAD-dependent oxidoreductase</fullName>
    </submittedName>
</protein>
<dbReference type="AlphaFoldDB" id="A0A5S3PGA6"/>
<dbReference type="Gene3D" id="1.10.405.20">
    <property type="match status" value="1"/>
</dbReference>
<dbReference type="EMBL" id="VANS01000002">
    <property type="protein sequence ID" value="TMM52331.1"/>
    <property type="molecule type" value="Genomic_DNA"/>
</dbReference>
<dbReference type="SUPFAM" id="SSF51905">
    <property type="entry name" value="FAD/NAD(P)-binding domain"/>
    <property type="match status" value="1"/>
</dbReference>
<dbReference type="GO" id="GO:0016491">
    <property type="term" value="F:oxidoreductase activity"/>
    <property type="evidence" value="ECO:0007669"/>
    <property type="project" value="InterPro"/>
</dbReference>
<dbReference type="InterPro" id="IPR036188">
    <property type="entry name" value="FAD/NAD-bd_sf"/>
</dbReference>
<accession>A0A5S3PGA6</accession>
<comment type="caution">
    <text evidence="2">The sequence shown here is derived from an EMBL/GenBank/DDBJ whole genome shotgun (WGS) entry which is preliminary data.</text>
</comment>
<dbReference type="Proteomes" id="UP000309550">
    <property type="component" value="Unassembled WGS sequence"/>
</dbReference>
<organism evidence="2 3">
    <name type="scientific">Sulfitobacter sabulilitoris</name>
    <dbReference type="NCBI Taxonomy" id="2562655"/>
    <lineage>
        <taxon>Bacteria</taxon>
        <taxon>Pseudomonadati</taxon>
        <taxon>Pseudomonadota</taxon>
        <taxon>Alphaproteobacteria</taxon>
        <taxon>Rhodobacterales</taxon>
        <taxon>Roseobacteraceae</taxon>
        <taxon>Sulfitobacter</taxon>
    </lineage>
</organism>
<dbReference type="PANTHER" id="PTHR42923">
    <property type="entry name" value="PROTOPORPHYRINOGEN OXIDASE"/>
    <property type="match status" value="1"/>
</dbReference>
<reference evidence="2 3" key="1">
    <citation type="submission" date="2019-05" db="EMBL/GenBank/DDBJ databases">
        <title>Sulfitobacter sabulilitoris sp. nov., isolated from a marine sand.</title>
        <authorList>
            <person name="Yoon J.-H."/>
        </authorList>
    </citation>
    <scope>NUCLEOTIDE SEQUENCE [LARGE SCALE GENOMIC DNA]</scope>
    <source>
        <strain evidence="2 3">HSMS-29</strain>
    </source>
</reference>
<dbReference type="InterPro" id="IPR050464">
    <property type="entry name" value="Zeta_carotene_desat/Oxidored"/>
</dbReference>
<dbReference type="InterPro" id="IPR002937">
    <property type="entry name" value="Amino_oxidase"/>
</dbReference>
<dbReference type="Gene3D" id="3.30.70.1990">
    <property type="match status" value="1"/>
</dbReference>
<keyword evidence="3" id="KW-1185">Reference proteome</keyword>
<dbReference type="PANTHER" id="PTHR42923:SF17">
    <property type="entry name" value="AMINE OXIDASE DOMAIN-CONTAINING PROTEIN"/>
    <property type="match status" value="1"/>
</dbReference>
<dbReference type="RefSeq" id="WP_138661872.1">
    <property type="nucleotide sequence ID" value="NZ_VANS01000002.1"/>
</dbReference>
<feature type="domain" description="Amine oxidase" evidence="1">
    <location>
        <begin position="30"/>
        <end position="309"/>
    </location>
</feature>
<proteinExistence type="predicted"/>
<dbReference type="OrthoDB" id="20837at2"/>
<gene>
    <name evidence="2" type="ORF">FDT80_08565</name>
</gene>
<sequence length="443" mass="48989">MPFEALTVDQHPPSIKPGLSRKIAVIGAGISGMGAAYMLSDDHDVTLFEAEPRLGGHARTVMAGKAGDQPVDTGFIVFNYANYPHMAALFAELDVPVVKSNMSFGASIGGGKLEYALTSLDALFAQRINAVNPRFLGMVRDIFRFNKNALRVASQNPTLTVREFLAQLGAGDWFRDFYLLPLSGAIWSTPTERIMDFPAYAMIQFFENHALLNTTGQHQWYTVEGGSTQYVQRLEARMVARGVTLRLGCPVQSVTRDAGKVQIKAWGADAETFDEVIFATHSDDSLRLLGDPSAQEQSALGAIAYQPNDIVLHADTSIMPRKRQTWASWVYTEDSTVKSERIDLTYWMNSLQPIPMDDLHFVTLNSKRTIREELIYDQVTLRHPVYDLAALAAQERLRAFNGAQNTWFCGAWMKNGFHEDGLSSAVDVVDAIQGTNVLSVAAE</sequence>
<evidence type="ECO:0000259" key="1">
    <source>
        <dbReference type="Pfam" id="PF01593"/>
    </source>
</evidence>